<dbReference type="EMBL" id="UINC01021079">
    <property type="protein sequence ID" value="SVA87874.1"/>
    <property type="molecule type" value="Genomic_DNA"/>
</dbReference>
<sequence length="51" mass="5722">MQLCVSGAFLRQTQRWPAQRARLTRAPSKSDARYRIKGEAKMKTSLGVSLA</sequence>
<organism evidence="1">
    <name type="scientific">marine metagenome</name>
    <dbReference type="NCBI Taxonomy" id="408172"/>
    <lineage>
        <taxon>unclassified sequences</taxon>
        <taxon>metagenomes</taxon>
        <taxon>ecological metagenomes</taxon>
    </lineage>
</organism>
<protein>
    <submittedName>
        <fullName evidence="1">Uncharacterized protein</fullName>
    </submittedName>
</protein>
<dbReference type="AlphaFoldDB" id="A0A381ZFH5"/>
<proteinExistence type="predicted"/>
<feature type="non-terminal residue" evidence="1">
    <location>
        <position position="51"/>
    </location>
</feature>
<name>A0A381ZFH5_9ZZZZ</name>
<evidence type="ECO:0000313" key="1">
    <source>
        <dbReference type="EMBL" id="SVA87874.1"/>
    </source>
</evidence>
<gene>
    <name evidence="1" type="ORF">METZ01_LOCUS140728</name>
</gene>
<accession>A0A381ZFH5</accession>
<reference evidence="1" key="1">
    <citation type="submission" date="2018-05" db="EMBL/GenBank/DDBJ databases">
        <authorList>
            <person name="Lanie J.A."/>
            <person name="Ng W.-L."/>
            <person name="Kazmierczak K.M."/>
            <person name="Andrzejewski T.M."/>
            <person name="Davidsen T.M."/>
            <person name="Wayne K.J."/>
            <person name="Tettelin H."/>
            <person name="Glass J.I."/>
            <person name="Rusch D."/>
            <person name="Podicherti R."/>
            <person name="Tsui H.-C.T."/>
            <person name="Winkler M.E."/>
        </authorList>
    </citation>
    <scope>NUCLEOTIDE SEQUENCE</scope>
</reference>